<keyword evidence="1" id="KW-0732">Signal</keyword>
<feature type="chain" id="PRO_5009269239" evidence="1">
    <location>
        <begin position="24"/>
        <end position="79"/>
    </location>
</feature>
<accession>A0A1H2AVT8</accession>
<evidence type="ECO:0000313" key="3">
    <source>
        <dbReference type="Proteomes" id="UP000243904"/>
    </source>
</evidence>
<organism evidence="2 3">
    <name type="scientific">Bradyrhizobium canariense</name>
    <dbReference type="NCBI Taxonomy" id="255045"/>
    <lineage>
        <taxon>Bacteria</taxon>
        <taxon>Pseudomonadati</taxon>
        <taxon>Pseudomonadota</taxon>
        <taxon>Alphaproteobacteria</taxon>
        <taxon>Hyphomicrobiales</taxon>
        <taxon>Nitrobacteraceae</taxon>
        <taxon>Bradyrhizobium</taxon>
    </lineage>
</organism>
<evidence type="ECO:0000256" key="1">
    <source>
        <dbReference type="SAM" id="SignalP"/>
    </source>
</evidence>
<sequence>MTKLKLLSAALIAAATLATPAMARESHVTSRHIAADANTSTTHGERYVDGRLCYPAPAVGAFATQPWDNGPPCEPAPVN</sequence>
<evidence type="ECO:0000313" key="2">
    <source>
        <dbReference type="EMBL" id="SDT49897.1"/>
    </source>
</evidence>
<dbReference type="AlphaFoldDB" id="A0A1H2AVT8"/>
<reference evidence="3" key="1">
    <citation type="submission" date="2016-10" db="EMBL/GenBank/DDBJ databases">
        <authorList>
            <person name="Varghese N."/>
            <person name="Submissions S."/>
        </authorList>
    </citation>
    <scope>NUCLEOTIDE SEQUENCE [LARGE SCALE GENOMIC DNA]</scope>
    <source>
        <strain evidence="3">GAS369</strain>
    </source>
</reference>
<dbReference type="Proteomes" id="UP000243904">
    <property type="component" value="Chromosome I"/>
</dbReference>
<protein>
    <submittedName>
        <fullName evidence="2">Uncharacterized protein</fullName>
    </submittedName>
</protein>
<name>A0A1H2AVT8_9BRAD</name>
<proteinExistence type="predicted"/>
<keyword evidence="3" id="KW-1185">Reference proteome</keyword>
<dbReference type="EMBL" id="LT629750">
    <property type="protein sequence ID" value="SDT49897.1"/>
    <property type="molecule type" value="Genomic_DNA"/>
</dbReference>
<dbReference type="RefSeq" id="WP_100386165.1">
    <property type="nucleotide sequence ID" value="NZ_LT629750.1"/>
</dbReference>
<feature type="signal peptide" evidence="1">
    <location>
        <begin position="1"/>
        <end position="23"/>
    </location>
</feature>
<gene>
    <name evidence="2" type="ORF">SAMN05444158_6516</name>
</gene>